<organism evidence="10 11">
    <name type="scientific">Sulfitobacter pacificus</name>
    <dbReference type="NCBI Taxonomy" id="1499314"/>
    <lineage>
        <taxon>Bacteria</taxon>
        <taxon>Pseudomonadati</taxon>
        <taxon>Pseudomonadota</taxon>
        <taxon>Alphaproteobacteria</taxon>
        <taxon>Rhodobacterales</taxon>
        <taxon>Roseobacteraceae</taxon>
        <taxon>Sulfitobacter</taxon>
    </lineage>
</organism>
<accession>A0ABQ5VJ88</accession>
<keyword evidence="6 9" id="KW-1133">Transmembrane helix</keyword>
<evidence type="ECO:0000256" key="1">
    <source>
        <dbReference type="ARBA" id="ARBA00004651"/>
    </source>
</evidence>
<feature type="transmembrane region" description="Helical" evidence="9">
    <location>
        <begin position="126"/>
        <end position="147"/>
    </location>
</feature>
<keyword evidence="5 8" id="KW-0812">Transmembrane</keyword>
<dbReference type="InterPro" id="IPR034294">
    <property type="entry name" value="Aquaporin_transptr"/>
</dbReference>
<dbReference type="Gene3D" id="1.20.1080.10">
    <property type="entry name" value="Glycerol uptake facilitator protein"/>
    <property type="match status" value="1"/>
</dbReference>
<evidence type="ECO:0000313" key="10">
    <source>
        <dbReference type="EMBL" id="GLQ27129.1"/>
    </source>
</evidence>
<feature type="transmembrane region" description="Helical" evidence="9">
    <location>
        <begin position="83"/>
        <end position="106"/>
    </location>
</feature>
<feature type="transmembrane region" description="Helical" evidence="9">
    <location>
        <begin position="35"/>
        <end position="62"/>
    </location>
</feature>
<evidence type="ECO:0000256" key="3">
    <source>
        <dbReference type="ARBA" id="ARBA00022448"/>
    </source>
</evidence>
<proteinExistence type="inferred from homology"/>
<protein>
    <submittedName>
        <fullName evidence="10">Aquaporin</fullName>
    </submittedName>
</protein>
<comment type="similarity">
    <text evidence="2 8">Belongs to the MIP/aquaporin (TC 1.A.8) family.</text>
</comment>
<dbReference type="Proteomes" id="UP001161388">
    <property type="component" value="Unassembled WGS sequence"/>
</dbReference>
<dbReference type="PROSITE" id="PS51257">
    <property type="entry name" value="PROKAR_LIPOPROTEIN"/>
    <property type="match status" value="1"/>
</dbReference>
<dbReference type="InterPro" id="IPR000425">
    <property type="entry name" value="MIP"/>
</dbReference>
<dbReference type="Pfam" id="PF00230">
    <property type="entry name" value="MIP"/>
    <property type="match status" value="1"/>
</dbReference>
<evidence type="ECO:0000256" key="4">
    <source>
        <dbReference type="ARBA" id="ARBA00022475"/>
    </source>
</evidence>
<keyword evidence="4" id="KW-1003">Cell membrane</keyword>
<evidence type="ECO:0000256" key="2">
    <source>
        <dbReference type="ARBA" id="ARBA00006175"/>
    </source>
</evidence>
<keyword evidence="11" id="KW-1185">Reference proteome</keyword>
<dbReference type="RefSeq" id="WP_284372905.1">
    <property type="nucleotide sequence ID" value="NZ_BAABWP010000001.1"/>
</dbReference>
<dbReference type="InterPro" id="IPR022357">
    <property type="entry name" value="MIP_CS"/>
</dbReference>
<evidence type="ECO:0000313" key="11">
    <source>
        <dbReference type="Proteomes" id="UP001161388"/>
    </source>
</evidence>
<reference evidence="10" key="1">
    <citation type="journal article" date="2014" name="Int. J. Syst. Evol. Microbiol.">
        <title>Complete genome of a new Firmicutes species belonging to the dominant human colonic microbiota ('Ruminococcus bicirculans') reveals two chromosomes and a selective capacity to utilize plant glucans.</title>
        <authorList>
            <consortium name="NISC Comparative Sequencing Program"/>
            <person name="Wegmann U."/>
            <person name="Louis P."/>
            <person name="Goesmann A."/>
            <person name="Henrissat B."/>
            <person name="Duncan S.H."/>
            <person name="Flint H.J."/>
        </authorList>
    </citation>
    <scope>NUCLEOTIDE SEQUENCE</scope>
    <source>
        <strain evidence="10">NBRC 109915</strain>
    </source>
</reference>
<dbReference type="PRINTS" id="PR00783">
    <property type="entry name" value="MINTRINSICP"/>
</dbReference>
<reference evidence="10" key="2">
    <citation type="submission" date="2023-01" db="EMBL/GenBank/DDBJ databases">
        <title>Draft genome sequence of Sulfitobacter pacificus strain NBRC 109915.</title>
        <authorList>
            <person name="Sun Q."/>
            <person name="Mori K."/>
        </authorList>
    </citation>
    <scope>NUCLEOTIDE SEQUENCE</scope>
    <source>
        <strain evidence="10">NBRC 109915</strain>
    </source>
</reference>
<sequence>MNKLLAECIGTFTLVFLGCGSAVLATTNPDLGPGLVGISMAFGLALIGMAYGIGAVSGCHINPAVSLGAMLAGRMPQGEMFRYWAAQVVGATLGALALVLIMQGKIGGYDGGYGANGWGTGYLGEFNMFSALLFEIIATFLFVVVILGATGKGAATAIAGLGIGLTLIVIHIVGINVTGVSVNPARSFGPALFSGGAAMAQLWLFILAPMIGGAAAGILFRTGLLDAEAPETDVRVDAST</sequence>
<comment type="caution">
    <text evidence="10">The sequence shown here is derived from an EMBL/GenBank/DDBJ whole genome shotgun (WGS) entry which is preliminary data.</text>
</comment>
<evidence type="ECO:0000256" key="6">
    <source>
        <dbReference type="ARBA" id="ARBA00022989"/>
    </source>
</evidence>
<evidence type="ECO:0000256" key="5">
    <source>
        <dbReference type="ARBA" id="ARBA00022692"/>
    </source>
</evidence>
<dbReference type="InterPro" id="IPR023271">
    <property type="entry name" value="Aquaporin-like"/>
</dbReference>
<dbReference type="EMBL" id="BSNL01000001">
    <property type="protein sequence ID" value="GLQ27129.1"/>
    <property type="molecule type" value="Genomic_DNA"/>
</dbReference>
<feature type="transmembrane region" description="Helical" evidence="9">
    <location>
        <begin position="197"/>
        <end position="220"/>
    </location>
</feature>
<name>A0ABQ5VJ88_9RHOB</name>
<keyword evidence="7 9" id="KW-0472">Membrane</keyword>
<evidence type="ECO:0000256" key="7">
    <source>
        <dbReference type="ARBA" id="ARBA00023136"/>
    </source>
</evidence>
<dbReference type="PANTHER" id="PTHR19139:SF199">
    <property type="entry name" value="MIP17260P"/>
    <property type="match status" value="1"/>
</dbReference>
<dbReference type="PANTHER" id="PTHR19139">
    <property type="entry name" value="AQUAPORIN TRANSPORTER"/>
    <property type="match status" value="1"/>
</dbReference>
<dbReference type="PROSITE" id="PS00221">
    <property type="entry name" value="MIP"/>
    <property type="match status" value="1"/>
</dbReference>
<comment type="subcellular location">
    <subcellularLocation>
        <location evidence="1">Cell membrane</location>
        <topology evidence="1">Multi-pass membrane protein</topology>
    </subcellularLocation>
</comment>
<gene>
    <name evidence="10" type="primary">aqpZ</name>
    <name evidence="10" type="ORF">GCM10007927_19320</name>
</gene>
<evidence type="ECO:0000256" key="8">
    <source>
        <dbReference type="RuleBase" id="RU000477"/>
    </source>
</evidence>
<evidence type="ECO:0000256" key="9">
    <source>
        <dbReference type="SAM" id="Phobius"/>
    </source>
</evidence>
<keyword evidence="3 8" id="KW-0813">Transport</keyword>
<feature type="transmembrane region" description="Helical" evidence="9">
    <location>
        <begin position="154"/>
        <end position="177"/>
    </location>
</feature>
<dbReference type="SUPFAM" id="SSF81338">
    <property type="entry name" value="Aquaporin-like"/>
    <property type="match status" value="1"/>
</dbReference>